<feature type="transmembrane region" description="Helical" evidence="7">
    <location>
        <begin position="173"/>
        <end position="195"/>
    </location>
</feature>
<reference evidence="9 10" key="1">
    <citation type="submission" date="2018-07" db="EMBL/GenBank/DDBJ databases">
        <title>Genome sequence of Rhodococcus rhodnii ATCC 35071 from Rhodnius prolixus.</title>
        <authorList>
            <person name="Patel V."/>
            <person name="Vogel K.J."/>
        </authorList>
    </citation>
    <scope>NUCLEOTIDE SEQUENCE [LARGE SCALE GENOMIC DNA]</scope>
    <source>
        <strain evidence="9 10">ATCC 35071</strain>
    </source>
</reference>
<comment type="caution">
    <text evidence="9">The sequence shown here is derived from an EMBL/GenBank/DDBJ whole genome shotgun (WGS) entry which is preliminary data.</text>
</comment>
<feature type="transmembrane region" description="Helical" evidence="7">
    <location>
        <begin position="363"/>
        <end position="380"/>
    </location>
</feature>
<evidence type="ECO:0000256" key="1">
    <source>
        <dbReference type="ARBA" id="ARBA00004651"/>
    </source>
</evidence>
<dbReference type="Gene3D" id="1.20.1250.20">
    <property type="entry name" value="MFS general substrate transporter like domains"/>
    <property type="match status" value="2"/>
</dbReference>
<evidence type="ECO:0000256" key="2">
    <source>
        <dbReference type="ARBA" id="ARBA00022448"/>
    </source>
</evidence>
<dbReference type="InterPro" id="IPR036259">
    <property type="entry name" value="MFS_trans_sf"/>
</dbReference>
<keyword evidence="5 7" id="KW-1133">Transmembrane helix</keyword>
<dbReference type="PROSITE" id="PS50850">
    <property type="entry name" value="MFS"/>
    <property type="match status" value="1"/>
</dbReference>
<keyword evidence="3" id="KW-1003">Cell membrane</keyword>
<proteinExistence type="predicted"/>
<evidence type="ECO:0000256" key="3">
    <source>
        <dbReference type="ARBA" id="ARBA00022475"/>
    </source>
</evidence>
<protein>
    <submittedName>
        <fullName evidence="9">MFS transporter</fullName>
    </submittedName>
</protein>
<evidence type="ECO:0000313" key="9">
    <source>
        <dbReference type="EMBL" id="TXG92083.1"/>
    </source>
</evidence>
<feature type="transmembrane region" description="Helical" evidence="7">
    <location>
        <begin position="87"/>
        <end position="106"/>
    </location>
</feature>
<keyword evidence="6 7" id="KW-0472">Membrane</keyword>
<evidence type="ECO:0000259" key="8">
    <source>
        <dbReference type="PROSITE" id="PS50850"/>
    </source>
</evidence>
<feature type="transmembrane region" description="Helical" evidence="7">
    <location>
        <begin position="233"/>
        <end position="253"/>
    </location>
</feature>
<keyword evidence="4 7" id="KW-0812">Transmembrane</keyword>
<dbReference type="Pfam" id="PF07690">
    <property type="entry name" value="MFS_1"/>
    <property type="match status" value="2"/>
</dbReference>
<dbReference type="RefSeq" id="WP_010839453.1">
    <property type="nucleotide sequence ID" value="NZ_QRCM01000001.1"/>
</dbReference>
<dbReference type="PRINTS" id="PR01036">
    <property type="entry name" value="TCRTETB"/>
</dbReference>
<feature type="transmembrane region" description="Helical" evidence="7">
    <location>
        <begin position="273"/>
        <end position="299"/>
    </location>
</feature>
<dbReference type="Proteomes" id="UP000471120">
    <property type="component" value="Unassembled WGS sequence"/>
</dbReference>
<dbReference type="AlphaFoldDB" id="A0A6P2CIE3"/>
<feature type="transmembrane region" description="Helical" evidence="7">
    <location>
        <begin position="54"/>
        <end position="75"/>
    </location>
</feature>
<feature type="transmembrane region" description="Helical" evidence="7">
    <location>
        <begin position="21"/>
        <end position="42"/>
    </location>
</feature>
<sequence length="465" mass="47364">MTSARRKRAVVLVEDTGTPPALAALLTGTFVGTVSNGVVNVPLSDILSDFDAPLGSGILVVVGFLLTFSATMPLAGYVGDRFGRRRIYCGALLVTAVCSVGAATAPSLEVLVAWRALAGLAAAAFAPAVMGLIAWLFGPSRRARAVGAWASVNGIGQAVGPSAGGLLADAVGWRWVFVPLVPVALLGFALTMRYVPQSPKLMVKLDAVGATTMTAGAATAILGVTLLGSATTAGWTAPAALCSSVVLLTYAIVHCSRVRVPFVDMRAVAEPRFARSAVASFAQMFALGATLLAVPLFLVTGGTSTGVAGVLLVALPVTMALLAPVVGHFSDRIGPRLVLRAGLTTIALAQVLLAVISGVTDRLVWIAGALVLAGVGVAMVQTPAATGSTRSAAGQQGSALGLFNLMRFGGSAVGAAWVSVALHHWDYPILFSAAATVAVLGLLASFVGTDPEKRSRAQPALEYQR</sequence>
<feature type="transmembrane region" description="Helical" evidence="7">
    <location>
        <begin position="305"/>
        <end position="325"/>
    </location>
</feature>
<feature type="transmembrane region" description="Helical" evidence="7">
    <location>
        <begin position="207"/>
        <end position="227"/>
    </location>
</feature>
<evidence type="ECO:0000256" key="5">
    <source>
        <dbReference type="ARBA" id="ARBA00022989"/>
    </source>
</evidence>
<name>A0A6P2CIE3_9NOCA</name>
<dbReference type="SUPFAM" id="SSF103473">
    <property type="entry name" value="MFS general substrate transporter"/>
    <property type="match status" value="1"/>
</dbReference>
<dbReference type="InterPro" id="IPR020846">
    <property type="entry name" value="MFS_dom"/>
</dbReference>
<dbReference type="PANTHER" id="PTHR42718">
    <property type="entry name" value="MAJOR FACILITATOR SUPERFAMILY MULTIDRUG TRANSPORTER MFSC"/>
    <property type="match status" value="1"/>
</dbReference>
<organism evidence="9 10">
    <name type="scientific">Rhodococcus rhodnii</name>
    <dbReference type="NCBI Taxonomy" id="38312"/>
    <lineage>
        <taxon>Bacteria</taxon>
        <taxon>Bacillati</taxon>
        <taxon>Actinomycetota</taxon>
        <taxon>Actinomycetes</taxon>
        <taxon>Mycobacteriales</taxon>
        <taxon>Nocardiaceae</taxon>
        <taxon>Rhodococcus</taxon>
    </lineage>
</organism>
<feature type="transmembrane region" description="Helical" evidence="7">
    <location>
        <begin position="145"/>
        <end position="167"/>
    </location>
</feature>
<feature type="transmembrane region" description="Helical" evidence="7">
    <location>
        <begin position="429"/>
        <end position="448"/>
    </location>
</feature>
<feature type="transmembrane region" description="Helical" evidence="7">
    <location>
        <begin position="401"/>
        <end position="423"/>
    </location>
</feature>
<keyword evidence="2" id="KW-0813">Transport</keyword>
<accession>A0A6P2CIE3</accession>
<evidence type="ECO:0000313" key="10">
    <source>
        <dbReference type="Proteomes" id="UP000471120"/>
    </source>
</evidence>
<dbReference type="GO" id="GO:0005886">
    <property type="term" value="C:plasma membrane"/>
    <property type="evidence" value="ECO:0007669"/>
    <property type="project" value="UniProtKB-SubCell"/>
</dbReference>
<dbReference type="GO" id="GO:0022857">
    <property type="term" value="F:transmembrane transporter activity"/>
    <property type="evidence" value="ECO:0007669"/>
    <property type="project" value="InterPro"/>
</dbReference>
<evidence type="ECO:0000256" key="7">
    <source>
        <dbReference type="SAM" id="Phobius"/>
    </source>
</evidence>
<feature type="domain" description="Major facilitator superfamily (MFS) profile" evidence="8">
    <location>
        <begin position="21"/>
        <end position="453"/>
    </location>
</feature>
<feature type="transmembrane region" description="Helical" evidence="7">
    <location>
        <begin position="112"/>
        <end position="138"/>
    </location>
</feature>
<gene>
    <name evidence="9" type="ORF">DW322_20305</name>
</gene>
<feature type="transmembrane region" description="Helical" evidence="7">
    <location>
        <begin position="337"/>
        <end position="357"/>
    </location>
</feature>
<dbReference type="EMBL" id="QRCM01000001">
    <property type="protein sequence ID" value="TXG92083.1"/>
    <property type="molecule type" value="Genomic_DNA"/>
</dbReference>
<comment type="subcellular location">
    <subcellularLocation>
        <location evidence="1">Cell membrane</location>
        <topology evidence="1">Multi-pass membrane protein</topology>
    </subcellularLocation>
</comment>
<evidence type="ECO:0000256" key="6">
    <source>
        <dbReference type="ARBA" id="ARBA00023136"/>
    </source>
</evidence>
<dbReference type="PANTHER" id="PTHR42718:SF46">
    <property type="entry name" value="BLR6921 PROTEIN"/>
    <property type="match status" value="1"/>
</dbReference>
<dbReference type="InterPro" id="IPR011701">
    <property type="entry name" value="MFS"/>
</dbReference>
<evidence type="ECO:0000256" key="4">
    <source>
        <dbReference type="ARBA" id="ARBA00022692"/>
    </source>
</evidence>